<dbReference type="CDD" id="cd12952">
    <property type="entry name" value="MMP_ACEL2062"/>
    <property type="match status" value="1"/>
</dbReference>
<dbReference type="InterPro" id="IPR010428">
    <property type="entry name" value="Zincin_1"/>
</dbReference>
<proteinExistence type="predicted"/>
<protein>
    <recommendedName>
        <fullName evidence="2">Metallopeptidase family protein</fullName>
    </recommendedName>
</protein>
<dbReference type="EMBL" id="BARS01043075">
    <property type="protein sequence ID" value="GAG35742.1"/>
    <property type="molecule type" value="Genomic_DNA"/>
</dbReference>
<sequence>MGLAGRGTLLGLYRGIPQTRRTTRYGNVLPDEIVIYREPILAKARAECPDGDLDATVRALVRKTVLHEIGHHFGLSDTDLRRIDYA</sequence>
<evidence type="ECO:0008006" key="2">
    <source>
        <dbReference type="Google" id="ProtNLM"/>
    </source>
</evidence>
<dbReference type="InterPro" id="IPR038555">
    <property type="entry name" value="Zincin_1_sf"/>
</dbReference>
<accession>X0XK68</accession>
<evidence type="ECO:0000313" key="1">
    <source>
        <dbReference type="EMBL" id="GAG35742.1"/>
    </source>
</evidence>
<dbReference type="Gene3D" id="3.30.2010.20">
    <property type="match status" value="1"/>
</dbReference>
<name>X0XK68_9ZZZZ</name>
<dbReference type="AlphaFoldDB" id="X0XK68"/>
<dbReference type="Pfam" id="PF06262">
    <property type="entry name" value="Zincin_1"/>
    <property type="match status" value="1"/>
</dbReference>
<organism evidence="1">
    <name type="scientific">marine sediment metagenome</name>
    <dbReference type="NCBI Taxonomy" id="412755"/>
    <lineage>
        <taxon>unclassified sequences</taxon>
        <taxon>metagenomes</taxon>
        <taxon>ecological metagenomes</taxon>
    </lineage>
</organism>
<comment type="caution">
    <text evidence="1">The sequence shown here is derived from an EMBL/GenBank/DDBJ whole genome shotgun (WGS) entry which is preliminary data.</text>
</comment>
<gene>
    <name evidence="1" type="ORF">S01H1_65269</name>
</gene>
<reference evidence="1" key="1">
    <citation type="journal article" date="2014" name="Front. Microbiol.">
        <title>High frequency of phylogenetically diverse reductive dehalogenase-homologous genes in deep subseafloor sedimentary metagenomes.</title>
        <authorList>
            <person name="Kawai M."/>
            <person name="Futagami T."/>
            <person name="Toyoda A."/>
            <person name="Takaki Y."/>
            <person name="Nishi S."/>
            <person name="Hori S."/>
            <person name="Arai W."/>
            <person name="Tsubouchi T."/>
            <person name="Morono Y."/>
            <person name="Uchiyama I."/>
            <person name="Ito T."/>
            <person name="Fujiyama A."/>
            <person name="Inagaki F."/>
            <person name="Takami H."/>
        </authorList>
    </citation>
    <scope>NUCLEOTIDE SEQUENCE</scope>
    <source>
        <strain evidence="1">Expedition CK06-06</strain>
    </source>
</reference>
<dbReference type="SUPFAM" id="SSF55486">
    <property type="entry name" value="Metalloproteases ('zincins'), catalytic domain"/>
    <property type="match status" value="1"/>
</dbReference>